<organism evidence="3">
    <name type="scientific">Caldilineaceae bacterium SB0661_bin_32</name>
    <dbReference type="NCBI Taxonomy" id="2605255"/>
    <lineage>
        <taxon>Bacteria</taxon>
        <taxon>Bacillati</taxon>
        <taxon>Chloroflexota</taxon>
        <taxon>Caldilineae</taxon>
        <taxon>Caldilineales</taxon>
        <taxon>Caldilineaceae</taxon>
    </lineage>
</organism>
<keyword evidence="1" id="KW-1133">Transmembrane helix</keyword>
<evidence type="ECO:0000256" key="1">
    <source>
        <dbReference type="SAM" id="Phobius"/>
    </source>
</evidence>
<accession>A0A6B1D3C7</accession>
<keyword evidence="1" id="KW-0812">Transmembrane</keyword>
<feature type="transmembrane region" description="Helical" evidence="1">
    <location>
        <begin position="39"/>
        <end position="61"/>
    </location>
</feature>
<proteinExistence type="predicted"/>
<dbReference type="EMBL" id="VXMH01000017">
    <property type="protein sequence ID" value="MYC94078.1"/>
    <property type="molecule type" value="Genomic_DNA"/>
</dbReference>
<feature type="transmembrane region" description="Helical" evidence="1">
    <location>
        <begin position="132"/>
        <end position="151"/>
    </location>
</feature>
<feature type="transmembrane region" description="Helical" evidence="1">
    <location>
        <begin position="81"/>
        <end position="99"/>
    </location>
</feature>
<reference evidence="3" key="1">
    <citation type="submission" date="2019-09" db="EMBL/GenBank/DDBJ databases">
        <title>Characterisation of the sponge microbiome using genome-centric metagenomics.</title>
        <authorList>
            <person name="Engelberts J.P."/>
            <person name="Robbins S.J."/>
            <person name="De Goeij J.M."/>
            <person name="Aranda M."/>
            <person name="Bell S.C."/>
            <person name="Webster N.S."/>
        </authorList>
    </citation>
    <scope>NUCLEOTIDE SEQUENCE</scope>
    <source>
        <strain evidence="3">SB0661_bin_32</strain>
    </source>
</reference>
<evidence type="ECO:0000313" key="3">
    <source>
        <dbReference type="EMBL" id="MYC94078.1"/>
    </source>
</evidence>
<name>A0A6B1D3C7_9CHLR</name>
<evidence type="ECO:0000259" key="2">
    <source>
        <dbReference type="Pfam" id="PF09990"/>
    </source>
</evidence>
<feature type="transmembrane region" description="Helical" evidence="1">
    <location>
        <begin position="6"/>
        <end position="27"/>
    </location>
</feature>
<sequence length="158" mass="17423">MKPSLIHAAVVHFPIALLICGSLALLGSLHRWPRVELRIIGWGLLLPGWLSLLAAIVSGIVSQGALPPDAPYRPLLNWHTGSGLALAVLYGDLIYRGWLHWTRVKRSEGREWDWTEDLPTGRGGKWRVTVQLLLGIGLVIFSGWLGGQMVYEFGAGVR</sequence>
<protein>
    <submittedName>
        <fullName evidence="3">DUF2231 domain-containing protein</fullName>
    </submittedName>
</protein>
<gene>
    <name evidence="3" type="ORF">F4X14_03830</name>
</gene>
<dbReference type="InterPro" id="IPR019251">
    <property type="entry name" value="DUF2231_TM"/>
</dbReference>
<dbReference type="AlphaFoldDB" id="A0A6B1D3C7"/>
<feature type="domain" description="DUF2231" evidence="2">
    <location>
        <begin position="6"/>
        <end position="157"/>
    </location>
</feature>
<dbReference type="Pfam" id="PF09990">
    <property type="entry name" value="DUF2231"/>
    <property type="match status" value="1"/>
</dbReference>
<keyword evidence="1" id="KW-0472">Membrane</keyword>
<comment type="caution">
    <text evidence="3">The sequence shown here is derived from an EMBL/GenBank/DDBJ whole genome shotgun (WGS) entry which is preliminary data.</text>
</comment>